<accession>A0A1G7RYE5</accession>
<dbReference type="OrthoDB" id="2221733at2"/>
<keyword evidence="1" id="KW-0812">Transmembrane</keyword>
<dbReference type="EMBL" id="FNCK01000003">
    <property type="protein sequence ID" value="SDG15787.1"/>
    <property type="molecule type" value="Genomic_DNA"/>
</dbReference>
<proteinExistence type="predicted"/>
<sequence>MIILGTEITSWIESIVALISLIISVIAILQSRRSIKLTEKSIKEANRPVIVASFDTVNVSTLSKYLVIKNFGQSPAKIESISITDTNVFIDLRKEISVLEGYTFAPGQVFSTELITNDDSEVKPFNVSITYSDKDTKYSDKFYINTESSSITMYAHRKLSNLSDDQNDLRNIIQMYTKERKF</sequence>
<reference evidence="2 3" key="1">
    <citation type="submission" date="2016-10" db="EMBL/GenBank/DDBJ databases">
        <authorList>
            <person name="de Groot N.N."/>
        </authorList>
    </citation>
    <scope>NUCLEOTIDE SEQUENCE [LARGE SCALE GENOMIC DNA]</scope>
    <source>
        <strain evidence="2 3">ATCC BAA-466</strain>
    </source>
</reference>
<name>A0A1G7RYE5_9LACT</name>
<evidence type="ECO:0000313" key="3">
    <source>
        <dbReference type="Proteomes" id="UP000199708"/>
    </source>
</evidence>
<evidence type="ECO:0000256" key="1">
    <source>
        <dbReference type="SAM" id="Phobius"/>
    </source>
</evidence>
<dbReference type="Proteomes" id="UP000199708">
    <property type="component" value="Unassembled WGS sequence"/>
</dbReference>
<keyword evidence="1" id="KW-1133">Transmembrane helix</keyword>
<keyword evidence="1" id="KW-0472">Membrane</keyword>
<feature type="transmembrane region" description="Helical" evidence="1">
    <location>
        <begin position="12"/>
        <end position="29"/>
    </location>
</feature>
<keyword evidence="3" id="KW-1185">Reference proteome</keyword>
<organism evidence="2 3">
    <name type="scientific">Facklamia miroungae</name>
    <dbReference type="NCBI Taxonomy" id="120956"/>
    <lineage>
        <taxon>Bacteria</taxon>
        <taxon>Bacillati</taxon>
        <taxon>Bacillota</taxon>
        <taxon>Bacilli</taxon>
        <taxon>Lactobacillales</taxon>
        <taxon>Aerococcaceae</taxon>
        <taxon>Facklamia</taxon>
    </lineage>
</organism>
<evidence type="ECO:0000313" key="2">
    <source>
        <dbReference type="EMBL" id="SDG15787.1"/>
    </source>
</evidence>
<dbReference type="RefSeq" id="WP_090289631.1">
    <property type="nucleotide sequence ID" value="NZ_FNCK01000003.1"/>
</dbReference>
<protein>
    <submittedName>
        <fullName evidence="2">Uncharacterized protein</fullName>
    </submittedName>
</protein>
<dbReference type="AlphaFoldDB" id="A0A1G7RYE5"/>
<gene>
    <name evidence="2" type="ORF">SAMN05421791_103226</name>
</gene>